<feature type="transmembrane region" description="Helical" evidence="7">
    <location>
        <begin position="205"/>
        <end position="224"/>
    </location>
</feature>
<proteinExistence type="inferred from homology"/>
<keyword evidence="3 7" id="KW-0812">Transmembrane</keyword>
<reference evidence="10" key="1">
    <citation type="submission" date="2025-08" db="UniProtKB">
        <authorList>
            <consortium name="RefSeq"/>
        </authorList>
    </citation>
    <scope>IDENTIFICATION</scope>
    <source>
        <strain evidence="10">Mau12</strain>
        <tissue evidence="10">Whole Body</tissue>
    </source>
</reference>
<dbReference type="AlphaFoldDB" id="A0A6P8KC87"/>
<feature type="domain" description="Palmitoyltransferase DHHC" evidence="8">
    <location>
        <begin position="103"/>
        <end position="235"/>
    </location>
</feature>
<keyword evidence="6 7" id="KW-0012">Acyltransferase</keyword>
<dbReference type="RefSeq" id="XP_033166745.1">
    <property type="nucleotide sequence ID" value="XM_033310854.1"/>
</dbReference>
<dbReference type="Pfam" id="PF01529">
    <property type="entry name" value="DHHC"/>
    <property type="match status" value="1"/>
</dbReference>
<dbReference type="PANTHER" id="PTHR12246">
    <property type="entry name" value="PALMITOYLTRANSFERASE ZDHHC16"/>
    <property type="match status" value="1"/>
</dbReference>
<dbReference type="GO" id="GO:0016020">
    <property type="term" value="C:membrane"/>
    <property type="evidence" value="ECO:0007669"/>
    <property type="project" value="UniProtKB-SubCell"/>
</dbReference>
<dbReference type="EC" id="2.3.1.225" evidence="7"/>
<feature type="transmembrane region" description="Helical" evidence="7">
    <location>
        <begin position="147"/>
        <end position="171"/>
    </location>
</feature>
<dbReference type="PROSITE" id="PS50216">
    <property type="entry name" value="DHHC"/>
    <property type="match status" value="1"/>
</dbReference>
<keyword evidence="9" id="KW-1185">Reference proteome</keyword>
<keyword evidence="5 7" id="KW-0472">Membrane</keyword>
<evidence type="ECO:0000256" key="1">
    <source>
        <dbReference type="ARBA" id="ARBA00004141"/>
    </source>
</evidence>
<accession>A0A6P8KC87</accession>
<dbReference type="InterPro" id="IPR001594">
    <property type="entry name" value="Palmitoyltrfase_DHHC"/>
</dbReference>
<feature type="transmembrane region" description="Helical" evidence="7">
    <location>
        <begin position="58"/>
        <end position="79"/>
    </location>
</feature>
<gene>
    <name evidence="10" type="primary">LOC117145269</name>
</gene>
<organism evidence="9 10">
    <name type="scientific">Drosophila mauritiana</name>
    <name type="common">Fruit fly</name>
    <dbReference type="NCBI Taxonomy" id="7226"/>
    <lineage>
        <taxon>Eukaryota</taxon>
        <taxon>Metazoa</taxon>
        <taxon>Ecdysozoa</taxon>
        <taxon>Arthropoda</taxon>
        <taxon>Hexapoda</taxon>
        <taxon>Insecta</taxon>
        <taxon>Pterygota</taxon>
        <taxon>Neoptera</taxon>
        <taxon>Endopterygota</taxon>
        <taxon>Diptera</taxon>
        <taxon>Brachycera</taxon>
        <taxon>Muscomorpha</taxon>
        <taxon>Ephydroidea</taxon>
        <taxon>Drosophilidae</taxon>
        <taxon>Drosophila</taxon>
        <taxon>Sophophora</taxon>
    </lineage>
</organism>
<evidence type="ECO:0000256" key="2">
    <source>
        <dbReference type="ARBA" id="ARBA00022679"/>
    </source>
</evidence>
<dbReference type="InterPro" id="IPR039859">
    <property type="entry name" value="PFA4/ZDH16/20/ERF2-like"/>
</dbReference>
<evidence type="ECO:0000256" key="5">
    <source>
        <dbReference type="ARBA" id="ARBA00023136"/>
    </source>
</evidence>
<evidence type="ECO:0000256" key="7">
    <source>
        <dbReference type="RuleBase" id="RU079119"/>
    </source>
</evidence>
<dbReference type="Proteomes" id="UP000515162">
    <property type="component" value="Chromosome 3R"/>
</dbReference>
<comment type="domain">
    <text evidence="7">The DHHC domain is required for palmitoyltransferase activity.</text>
</comment>
<protein>
    <recommendedName>
        <fullName evidence="7">Palmitoyltransferase</fullName>
        <ecNumber evidence="7">2.3.1.225</ecNumber>
    </recommendedName>
</protein>
<comment type="catalytic activity">
    <reaction evidence="7">
        <text>L-cysteinyl-[protein] + hexadecanoyl-CoA = S-hexadecanoyl-L-cysteinyl-[protein] + CoA</text>
        <dbReference type="Rhea" id="RHEA:36683"/>
        <dbReference type="Rhea" id="RHEA-COMP:10131"/>
        <dbReference type="Rhea" id="RHEA-COMP:11032"/>
        <dbReference type="ChEBI" id="CHEBI:29950"/>
        <dbReference type="ChEBI" id="CHEBI:57287"/>
        <dbReference type="ChEBI" id="CHEBI:57379"/>
        <dbReference type="ChEBI" id="CHEBI:74151"/>
        <dbReference type="EC" id="2.3.1.225"/>
    </reaction>
</comment>
<feature type="transmembrane region" description="Helical" evidence="7">
    <location>
        <begin position="177"/>
        <end position="193"/>
    </location>
</feature>
<comment type="similarity">
    <text evidence="7">Belongs to the DHHC palmitoyltransferase family.</text>
</comment>
<evidence type="ECO:0000256" key="4">
    <source>
        <dbReference type="ARBA" id="ARBA00022989"/>
    </source>
</evidence>
<comment type="subcellular location">
    <subcellularLocation>
        <location evidence="1">Membrane</location>
        <topology evidence="1">Multi-pass membrane protein</topology>
    </subcellularLocation>
</comment>
<evidence type="ECO:0000313" key="9">
    <source>
        <dbReference type="Proteomes" id="UP000515162"/>
    </source>
</evidence>
<feature type="transmembrane region" description="Helical" evidence="7">
    <location>
        <begin position="22"/>
        <end position="46"/>
    </location>
</feature>
<keyword evidence="2 7" id="KW-0808">Transferase</keyword>
<sequence>MCYVNSFCQYYANRYPKNFVRIVHPLSIAFVLCSTAFFFSLQMFYIAPKVFGDFAYKLYWILVTFIMHNILGNMLACYVTSSSVNNLSKDSRCPSPEDEPLWHYCKSCKKLRAPRSWHCVLCNTCILRRDHHCIFTGTCIGHNNQRYFFWLTFYLTLGLVTSFATFCMFILQNGGNFMSLSSLILNLISRIFFQNYTGNTFETIAFLFNISASYMPAFMLAYQMQILSQNSSYYNIYDCTYDLGFRKNCQTIMGQRGLWTFISPLLKSPLPHDGAQWQMKQSH</sequence>
<name>A0A6P8KC87_DROMA</name>
<evidence type="ECO:0000256" key="6">
    <source>
        <dbReference type="ARBA" id="ARBA00023315"/>
    </source>
</evidence>
<dbReference type="GO" id="GO:0019706">
    <property type="term" value="F:protein-cysteine S-palmitoyltransferase activity"/>
    <property type="evidence" value="ECO:0007669"/>
    <property type="project" value="UniProtKB-EC"/>
</dbReference>
<evidence type="ECO:0000256" key="3">
    <source>
        <dbReference type="ARBA" id="ARBA00022692"/>
    </source>
</evidence>
<evidence type="ECO:0000259" key="8">
    <source>
        <dbReference type="Pfam" id="PF01529"/>
    </source>
</evidence>
<dbReference type="GeneID" id="117145269"/>
<evidence type="ECO:0000313" key="10">
    <source>
        <dbReference type="RefSeq" id="XP_033166745.1"/>
    </source>
</evidence>
<keyword evidence="4 7" id="KW-1133">Transmembrane helix</keyword>